<evidence type="ECO:0008006" key="3">
    <source>
        <dbReference type="Google" id="ProtNLM"/>
    </source>
</evidence>
<sequence>MISEDEPSVRKFRIWMSDISKDLSGKNLILVFDNMDRLPQKKVQELWSSIHVFFCENSYVNIKVIVPFDREHIKLAFKSEDSDKKQYGDDFINKTFNVVYRVSPPILSDWKNYFTTQWKVAFGEDDSLSNNNNILQIFDLLSEEITPRKIIAFINEFVSIKLTTKDSVPINYIALFILGKNSIVKNPIDEIIKPSFLKGLSFLYETDEEMPKFIAALFYQVEPEKAIQIVFTDRIKRALNNNDVDVLKKISSIPEFYYVLENAITDVTNYENAILALNDLKDEQIGYKYQTDIIWNCLYKKIEPRKKSQISEFQIILLSKISNQEEYLKIILNELVADSDFSAINYFDSINSIDNKFKDSIKVFSELNTKQTSIRDFIPFIDKAKSGYAKYKIKTNQKELNDYLIALEIPKLKEIEYIPYLINEYTFASFTKRLEELIQANAPNNDKEVMGILYTRYKEVSKEKPLKEILDDSYIYTLFNNSTAEEEFYYDLIAMRIAKLEAFHPSYASSFDDILQSKNEDLVENISNRLEYYLNYGNILLGLKTFGTHPLFKEVAKSLTIQSVGTSRAVIEKLVSNFREICEFGEIEPKILLKRLNAWQSFFIKGITRDNIKKTASPFFFEHSINEDFSICTHCIETVIENFNALTEDDWKEAFKDLSSYEIEVSLIINYKYSTNSFEAIKDVLKEIAVANLPIPDKAVIGKLINKLEEQGRSLKGAFNTVRDSVCMANCMTVPLFNFFGDWLFKYADLENNQSSLRTIFTSDVIRDNECFQILLNNQEKMPAIISSANEEAQDFKEIIKDKLSSDTSGNVVAFAKSIGVQIDITESSDT</sequence>
<organism evidence="1 2">
    <name type="scientific">Limnovirga soli</name>
    <dbReference type="NCBI Taxonomy" id="2656915"/>
    <lineage>
        <taxon>Bacteria</taxon>
        <taxon>Pseudomonadati</taxon>
        <taxon>Bacteroidota</taxon>
        <taxon>Chitinophagia</taxon>
        <taxon>Chitinophagales</taxon>
        <taxon>Chitinophagaceae</taxon>
        <taxon>Limnovirga</taxon>
    </lineage>
</organism>
<accession>A0A8J8FGL1</accession>
<proteinExistence type="predicted"/>
<name>A0A8J8FGL1_9BACT</name>
<dbReference type="AlphaFoldDB" id="A0A8J8FGL1"/>
<protein>
    <recommendedName>
        <fullName evidence="3">KAP NTPase domain-containing protein</fullName>
    </recommendedName>
</protein>
<evidence type="ECO:0000313" key="2">
    <source>
        <dbReference type="Proteomes" id="UP000598971"/>
    </source>
</evidence>
<keyword evidence="2" id="KW-1185">Reference proteome</keyword>
<dbReference type="Proteomes" id="UP000598971">
    <property type="component" value="Unassembled WGS sequence"/>
</dbReference>
<comment type="caution">
    <text evidence="1">The sequence shown here is derived from an EMBL/GenBank/DDBJ whole genome shotgun (WGS) entry which is preliminary data.</text>
</comment>
<dbReference type="RefSeq" id="WP_171609707.1">
    <property type="nucleotide sequence ID" value="NZ_WHPF01000018.1"/>
</dbReference>
<gene>
    <name evidence="1" type="ORF">GD597_19990</name>
</gene>
<evidence type="ECO:0000313" key="1">
    <source>
        <dbReference type="EMBL" id="NNV57761.1"/>
    </source>
</evidence>
<reference evidence="1" key="1">
    <citation type="submission" date="2019-10" db="EMBL/GenBank/DDBJ databases">
        <title>Draft genome sequence of Panacibacter sp. KCS-6.</title>
        <authorList>
            <person name="Yim K.J."/>
        </authorList>
    </citation>
    <scope>NUCLEOTIDE SEQUENCE</scope>
    <source>
        <strain evidence="1">KCS-6</strain>
    </source>
</reference>
<dbReference type="EMBL" id="WHPF01000018">
    <property type="protein sequence ID" value="NNV57761.1"/>
    <property type="molecule type" value="Genomic_DNA"/>
</dbReference>